<accession>A0AAE6R719</accession>
<dbReference type="EMBL" id="MN233792">
    <property type="protein sequence ID" value="QHB21799.1"/>
    <property type="molecule type" value="Genomic_DNA"/>
</dbReference>
<protein>
    <submittedName>
        <fullName evidence="2">F protein</fullName>
    </submittedName>
</protein>
<sequence>MALSPVGILIIMMFAAAQAVDEIVVDADTIIDVEPLPHTSGFYYQPVNKMQFLENVWTFIVEIDHGIVFLELDSLFNETQKFIDFINSKPIVNCSSKPLVQIQLKNFILDKISELVRKHNDIDMKIPKAGVYEENKDLKLNHPSAALHGRIIRPKRSPLDFVGSAYKFMFGIMDHTDAELLHKVAKTDNSLNMQVKQLTDELISLTDYVNHINCVEREKNDICVYVNAKMNLLKLQLEQIDSLYDDLDKAVNDALNKKINSMIMNPKRLYNELLNVTSYLPAKTSWPVPLDLDNMRHLINNNVIKINVFKAKNRKLLFILEVPLVNQQQYNVYEIVPIPFCKEDKCAVIVPNSKYLGVSTNRHNYVRLGDDTTKMCLITVDNLLCYTQNIVYDADKATLCDIKILLDSDNENGVDDAARDCDVRVGKFDVEIFYKMSNYNRWLYVLLKDTRLVFDCDENVSVMPKVVKAGTGILKGKNVNYSCKISTPRVELPLVPLRSKLFSIINLPIMTTFNLSASLKDFDKIEVQSFRSNVDLDHKNLNSMTERLIDLRKKIENNTVFKGADIETDYGDDDDNSGWFCWFVGLLGIKCRVAESVIASIVLIIVCLVIFKMYKCLCPGLCSNLFSCRRRDDTATVVRVNSKLQFIKNKRNKNASANIVEYSTKKNNVNYYNENNDDDDEDNDENCGRVFIKK</sequence>
<proteinExistence type="predicted"/>
<keyword evidence="1" id="KW-0472">Membrane</keyword>
<organism evidence="2 3">
    <name type="scientific">Artaxa digramma nucleopolyhedrovirus</name>
    <dbReference type="NCBI Taxonomy" id="3070910"/>
    <lineage>
        <taxon>Viruses</taxon>
        <taxon>Viruses incertae sedis</taxon>
        <taxon>Naldaviricetes</taxon>
        <taxon>Lefavirales</taxon>
        <taxon>Baculoviridae</taxon>
        <taxon>Alphabaculovirus</taxon>
        <taxon>Alphabaculovirus ardigrammae</taxon>
    </lineage>
</organism>
<gene>
    <name evidence="2" type="ORF">Eudi_ORF140</name>
</gene>
<evidence type="ECO:0000256" key="1">
    <source>
        <dbReference type="SAM" id="Phobius"/>
    </source>
</evidence>
<keyword evidence="3" id="KW-1185">Reference proteome</keyword>
<keyword evidence="1" id="KW-0812">Transmembrane</keyword>
<keyword evidence="1" id="KW-1133">Transmembrane helix</keyword>
<dbReference type="InterPro" id="IPR022048">
    <property type="entry name" value="Envelope_fusion-like"/>
</dbReference>
<evidence type="ECO:0000313" key="3">
    <source>
        <dbReference type="Proteomes" id="UP000830275"/>
    </source>
</evidence>
<dbReference type="Proteomes" id="UP000830275">
    <property type="component" value="Segment"/>
</dbReference>
<feature type="transmembrane region" description="Helical" evidence="1">
    <location>
        <begin position="593"/>
        <end position="611"/>
    </location>
</feature>
<evidence type="ECO:0000313" key="2">
    <source>
        <dbReference type="EMBL" id="QHB21799.1"/>
    </source>
</evidence>
<dbReference type="Pfam" id="PF12259">
    <property type="entry name" value="Baculo_F"/>
    <property type="match status" value="1"/>
</dbReference>
<reference evidence="2 3" key="1">
    <citation type="journal article" date="2019" name="Viruses">
        <title>Genome Analysis of a Novel Clade II.b Alphabaculovirus Obtained from Artaxa digramma.</title>
        <authorList>
            <person name="Li J."/>
            <person name="Duan X."/>
            <person name="Wang Q."/>
            <person name="Zhang L."/>
            <person name="Deng F."/>
            <person name="Wang H."/>
            <person name="Hu Z."/>
            <person name="Wang M."/>
            <person name="Wang J."/>
        </authorList>
    </citation>
    <scope>NUCLEOTIDE SEQUENCE [LARGE SCALE GENOMIC DNA]</scope>
    <source>
        <strain evidence="2 3">424</strain>
    </source>
</reference>
<name>A0AAE6R719_9ABAC</name>